<reference evidence="1 2" key="1">
    <citation type="submission" date="2024-06" db="EMBL/GenBank/DDBJ databases">
        <authorList>
            <person name="Kraege A."/>
            <person name="Thomma B."/>
        </authorList>
    </citation>
    <scope>NUCLEOTIDE SEQUENCE [LARGE SCALE GENOMIC DNA]</scope>
</reference>
<sequence length="240" mass="25771">MAASGAIIHGNQGGVATLLGAIVVAGPFLQLQLPGTTMPPVTYTHWQDILEKHVPEWFPFDMTEAAARFFVTPIILAGVTTTTAVLELGQHELTFSAEVPVTGNVAQGCINYLIKGPQGSLPVKVIKTKDLFTPANQGSLLVQMAAVRDQTVALPNNQASDATPSIPRNRLIYPVKSDIFGVLTNGQEWGLYKYEQGGDSVSYEVYGLSISQEHEVFLAHLDKLLAALVGILRYQAGAVE</sequence>
<organism evidence="1 2">
    <name type="scientific">Coccomyxa viridis</name>
    <dbReference type="NCBI Taxonomy" id="1274662"/>
    <lineage>
        <taxon>Eukaryota</taxon>
        <taxon>Viridiplantae</taxon>
        <taxon>Chlorophyta</taxon>
        <taxon>core chlorophytes</taxon>
        <taxon>Trebouxiophyceae</taxon>
        <taxon>Trebouxiophyceae incertae sedis</taxon>
        <taxon>Coccomyxaceae</taxon>
        <taxon>Coccomyxa</taxon>
    </lineage>
</organism>
<dbReference type="EMBL" id="CAXHTA020000001">
    <property type="protein sequence ID" value="CAL5218953.1"/>
    <property type="molecule type" value="Genomic_DNA"/>
</dbReference>
<protein>
    <submittedName>
        <fullName evidence="1">G705 protein</fullName>
    </submittedName>
</protein>
<dbReference type="Proteomes" id="UP001497392">
    <property type="component" value="Unassembled WGS sequence"/>
</dbReference>
<name>A0ABP1FLL9_9CHLO</name>
<gene>
    <name evidence="1" type="primary">g705</name>
    <name evidence="1" type="ORF">VP750_LOCUS612</name>
</gene>
<keyword evidence="2" id="KW-1185">Reference proteome</keyword>
<proteinExistence type="predicted"/>
<evidence type="ECO:0000313" key="2">
    <source>
        <dbReference type="Proteomes" id="UP001497392"/>
    </source>
</evidence>
<evidence type="ECO:0000313" key="1">
    <source>
        <dbReference type="EMBL" id="CAL5218953.1"/>
    </source>
</evidence>
<comment type="caution">
    <text evidence="1">The sequence shown here is derived from an EMBL/GenBank/DDBJ whole genome shotgun (WGS) entry which is preliminary data.</text>
</comment>
<accession>A0ABP1FLL9</accession>